<dbReference type="InterPro" id="IPR006586">
    <property type="entry name" value="ADAM_Cys-rich"/>
</dbReference>
<dbReference type="PROSITE" id="PS01186">
    <property type="entry name" value="EGF_2"/>
    <property type="match status" value="1"/>
</dbReference>
<dbReference type="GO" id="GO:0045087">
    <property type="term" value="P:innate immune response"/>
    <property type="evidence" value="ECO:0007669"/>
    <property type="project" value="TreeGrafter"/>
</dbReference>
<dbReference type="OrthoDB" id="5951731at2759"/>
<dbReference type="InterPro" id="IPR001627">
    <property type="entry name" value="Semap_dom"/>
</dbReference>
<evidence type="ECO:0000259" key="16">
    <source>
        <dbReference type="PROSITE" id="PS51004"/>
    </source>
</evidence>
<dbReference type="EMBL" id="JAFJMO010000001">
    <property type="protein sequence ID" value="KAJ8287958.1"/>
    <property type="molecule type" value="Genomic_DNA"/>
</dbReference>
<dbReference type="Pfam" id="PF01421">
    <property type="entry name" value="Reprolysin"/>
    <property type="match status" value="1"/>
</dbReference>
<dbReference type="InterPro" id="IPR001590">
    <property type="entry name" value="Peptidase_M12B"/>
</dbReference>
<name>A0A9Q1E1L9_CONCO</name>
<dbReference type="Pfam" id="PF08516">
    <property type="entry name" value="ADAM_CR"/>
    <property type="match status" value="1"/>
</dbReference>
<feature type="transmembrane region" description="Helical" evidence="12">
    <location>
        <begin position="289"/>
        <end position="313"/>
    </location>
</feature>
<dbReference type="SUPFAM" id="SSF55486">
    <property type="entry name" value="Metalloproteases ('zincins'), catalytic domain"/>
    <property type="match status" value="1"/>
</dbReference>
<dbReference type="Pfam" id="PF00200">
    <property type="entry name" value="Disintegrin"/>
    <property type="match status" value="1"/>
</dbReference>
<dbReference type="Gene3D" id="3.40.390.10">
    <property type="entry name" value="Collagenase (Catalytic Domain)"/>
    <property type="match status" value="1"/>
</dbReference>
<feature type="region of interest" description="Disordered" evidence="11">
    <location>
        <begin position="522"/>
        <end position="542"/>
    </location>
</feature>
<dbReference type="Proteomes" id="UP001152803">
    <property type="component" value="Unassembled WGS sequence"/>
</dbReference>
<feature type="disulfide bond" evidence="7">
    <location>
        <begin position="1012"/>
        <end position="1032"/>
    </location>
</feature>
<evidence type="ECO:0000259" key="14">
    <source>
        <dbReference type="PROSITE" id="PS50214"/>
    </source>
</evidence>
<dbReference type="GO" id="GO:0016020">
    <property type="term" value="C:membrane"/>
    <property type="evidence" value="ECO:0007669"/>
    <property type="project" value="UniProtKB-SubCell"/>
</dbReference>
<dbReference type="InterPro" id="IPR058842">
    <property type="entry name" value="DCST1_C"/>
</dbReference>
<dbReference type="PANTHER" id="PTHR11905:SF130">
    <property type="entry name" value="DISINTEGRIN AND METALLOPROTEINASE DOMAIN-CONTAINING PROTEIN 15"/>
    <property type="match status" value="1"/>
</dbReference>
<feature type="disulfide bond" evidence="8">
    <location>
        <begin position="1207"/>
        <end position="1216"/>
    </location>
</feature>
<dbReference type="GO" id="GO:0007229">
    <property type="term" value="P:integrin-mediated signaling pathway"/>
    <property type="evidence" value="ECO:0007669"/>
    <property type="project" value="TreeGrafter"/>
</dbReference>
<feature type="transmembrane region" description="Helical" evidence="12">
    <location>
        <begin position="1497"/>
        <end position="1517"/>
    </location>
</feature>
<dbReference type="PROSITE" id="PS50215">
    <property type="entry name" value="ADAM_MEPRO"/>
    <property type="match status" value="1"/>
</dbReference>
<sequence>MYGLYQGPISNIYNNVQDVAFSMGCNIELQIQHSKVMWKVVIDPFMQVMQSIVDDKGKFQDEAKNITRNFQSIREEVMGEYGYNSLNQESALKGKSTQELFVAKTVLRCESIVEQGIDRCRDWFHAKWQDCMDTVKAPVISHLLCAPMHFHFLCDVMRVMTPWCKEEIPVEGNFGQTYDKINSSINSLGQDFSTVLVAKKTEQQSLLGVEVLQEEFTQELRKSFEEKKVFVEQVLEVFQVLLSCTFILIFYSAFDYARQYCQAIRFDNKYITTYFRQIDARRKKATLGLLKVCGLALFIGIILATDWILYHIFDIIRRHSFTEYSFTSSHQIEVNVGGHSMLATLLRKTIGAFNTSSNIDLMSSNRNCLPQPRALSWEEYLWATGPVLMMAVMCCVQVYSNRLRRVICAFHFPKREKRRALFLYNLQIQRRISYLDTQRRRLMKRGRPQRSVLPIISWMFGRLGFKLQWCCVCGERQRGNHGVECSVQGCQVAYCPQCWRDLGRVCFACTSYTQYDIDKSDTESHQNSTWKEPTAEKFHSGNGTTRRALPFHKHHHQDQNGEPLERTRPFVIVDGHRQKLSKALQNGHPDKLMCELQVGGTLYLLDLEKNHDLMPKPPNVFYYLPNGTGVSLEDRLPVHCYYHGSVRGYPESRVALSTCSGLRGVIVINAMVGFELLPEEKAKAKGWKKSGGEEEEEGMHLLYPSHRLESRTGGCGVSHTQVPPLSAVPHVHRSKRDILSETKYIELVLVVDHKEYINYQKNNKTIIYRMLDVANQVDWFYRPLNVRVALVGLEIWSDQDKIQVDKNPTETLNRFLEWRTSKLLSRLRHDNAQLIMGDSFDGTTVGMASQSSMCSKDRSGGVNVDHLVSVLGVASTVAHELGHNLGMSHDTAARRCQCQNEPRLGGCIMEASTGFMPGQLFSSCSARDLSLSLLHGGGMCLFNVPQPEKLLGGPRCGNLYVEKGEECDCGLVDECNDPCCNASTCRLVPGAQCSSDGICCNNCKLRPAGWVCRDPLGECDLPEHCTGASPYCPANVFLQNGASCQEGESYCYSGICASLDSQCQMLWGPNSTKGPDVCFSSVNKQGSKNGNCGQTPNGTYIPCSAADVLCGKIQCQGGSERPLLGSSAQILTTKVRVNYTDLVCRGTYLDLGDDVSDPAMVSQGAACGAGKACVSQRCQDVSVFGVEDCQRKCSGHGVCNSNKNCHCDAGWAPPDCMYSGHGGSVDSGPARDPKESDPVRVALLVTFLFVLPAVLLFLALRYPRCRRKLSCLRGSPFHKGPSSRQQSRTPATERVDSRNGEQVQPLRYHCTNQTEIPLTPPSDKVLDRPAPPIKPLPPDPVIKHTQVTSTHPAGVGWELKGIIPYGSVRQGSGQPLPTSLSPLTPFPLAPSRWGTDQHLQTSLFLLTLSSQTDRPSGRPNHPCPGNPCLLTRHHILSQESHHRAPPLESLCNLEPVYLHFRLMAHESLLSQPDVLLFHQCGWQSPVNPMHRPRFKQLGFLMVRWALAWHVLVLLGLLDSCKGLLIPRTSFDIGTSGRSVTRFTTPGVENSTTLLLSDDGATLYVGARDAVLSLDVSKPGIMEIKRQIDWSPEKNELRDCTEKGKSEMDCHNFVRVLQFLNTTHIYACGTFAYNPTCNFINTETFTLLSNSKETREDNRGRCPFNPHQRSTAIAVDGELYTGTVSNFLGDRPVISRFLSERSLKLDDQQGWLSEPTFVSSTFVPSEGKVYYFFRETGMEYTFINDYTVSRVGQVCTSDVGGKLTLQKRWTTFAKAQLLCQADTNLPFNIIQDMVTLPPPEGAPPDDTLFYGIFSSQWPVASGQSAVCKFRLGDIKGVFAGNYKTLNRGTLRWDSAHKVKVASPGQCGLHDASDDKLSFVKENFLAEGRVQPADRGPSLVSPDQLYSRVVAQRTRAASGRDFTVLFLLTESGFLHKTVLSDKGPHIIEEIQVFKQPQSVKNILLSLTKGVVFVGSSEGVFQVPVSNCSFYSTCAQCVLARDPFCGWDPNRLTCAEVTSISSGAAQDVELGNVKKACGTVRSGPPERVIYVQMNDVVKLHCPRASRLAVLRWEGRNGKLRADTFLQQENGRLSFLASPHTLETYHCVAAENGYEETLRIISVKQVSQVSPRSFKPNDTPIQSRPMTTSLGPMKEDTEMTAEVAKAWAETGREEVTEAWKETGREKVTEAWAETEREEVIDVWAEIQPGSTNVRKDVAIATQAEDVSSTLIYENFSNRRPLIQFQSPFPSSDVKSYFSEMLVVTLLLVVSLCMLMSKEERSQETVGCTTPPGSSQELTVCLCKAQGLSTLCQIQ</sequence>
<keyword evidence="9" id="KW-0479">Metal-binding</keyword>
<accession>A0A9Q1E1L9</accession>
<dbReference type="Gene3D" id="3.30.1680.10">
    <property type="entry name" value="ligand-binding face of the semaphorins, domain 2"/>
    <property type="match status" value="1"/>
</dbReference>
<dbReference type="SUPFAM" id="SSF57552">
    <property type="entry name" value="Blood coagulation inhibitor (disintegrin)"/>
    <property type="match status" value="1"/>
</dbReference>
<dbReference type="FunFam" id="2.130.10.10:FF:000257">
    <property type="entry name" value="semaphorin-4A isoform X2"/>
    <property type="match status" value="1"/>
</dbReference>
<keyword evidence="6" id="KW-0325">Glycoprotein</keyword>
<dbReference type="InterPro" id="IPR024079">
    <property type="entry name" value="MetalloPept_cat_dom_sf"/>
</dbReference>
<evidence type="ECO:0008006" key="19">
    <source>
        <dbReference type="Google" id="ProtNLM"/>
    </source>
</evidence>
<keyword evidence="3 12" id="KW-1133">Transmembrane helix</keyword>
<evidence type="ECO:0000256" key="3">
    <source>
        <dbReference type="ARBA" id="ARBA00022989"/>
    </source>
</evidence>
<evidence type="ECO:0000256" key="7">
    <source>
        <dbReference type="PROSITE-ProRule" id="PRU00068"/>
    </source>
</evidence>
<evidence type="ECO:0000259" key="13">
    <source>
        <dbReference type="PROSITE" id="PS50026"/>
    </source>
</evidence>
<dbReference type="PANTHER" id="PTHR11905">
    <property type="entry name" value="ADAM A DISINTEGRIN AND METALLOPROTEASE DOMAIN"/>
    <property type="match status" value="1"/>
</dbReference>
<dbReference type="FunFam" id="4.10.70.10:FF:000001">
    <property type="entry name" value="Disintegrin and metalloproteinase domain-containing protein 22"/>
    <property type="match status" value="1"/>
</dbReference>
<feature type="active site" evidence="9">
    <location>
        <position position="880"/>
    </location>
</feature>
<dbReference type="InterPro" id="IPR002870">
    <property type="entry name" value="Peptidase_M12B_N"/>
</dbReference>
<evidence type="ECO:0000256" key="1">
    <source>
        <dbReference type="ARBA" id="ARBA00004167"/>
    </source>
</evidence>
<dbReference type="CDD" id="cd04269">
    <property type="entry name" value="ZnMc_adamalysin_II_like"/>
    <property type="match status" value="1"/>
</dbReference>
<organism evidence="17 18">
    <name type="scientific">Conger conger</name>
    <name type="common">Conger eel</name>
    <name type="synonym">Muraena conger</name>
    <dbReference type="NCBI Taxonomy" id="82655"/>
    <lineage>
        <taxon>Eukaryota</taxon>
        <taxon>Metazoa</taxon>
        <taxon>Chordata</taxon>
        <taxon>Craniata</taxon>
        <taxon>Vertebrata</taxon>
        <taxon>Euteleostomi</taxon>
        <taxon>Actinopterygii</taxon>
        <taxon>Neopterygii</taxon>
        <taxon>Teleostei</taxon>
        <taxon>Anguilliformes</taxon>
        <taxon>Congridae</taxon>
        <taxon>Conger</taxon>
    </lineage>
</organism>
<keyword evidence="4 12" id="KW-0472">Membrane</keyword>
<keyword evidence="18" id="KW-1185">Reference proteome</keyword>
<feature type="region of interest" description="Disordered" evidence="11">
    <location>
        <begin position="2127"/>
        <end position="2148"/>
    </location>
</feature>
<dbReference type="InterPro" id="IPR016201">
    <property type="entry name" value="PSI"/>
</dbReference>
<dbReference type="SUPFAM" id="SSF103575">
    <property type="entry name" value="Plexin repeat"/>
    <property type="match status" value="1"/>
</dbReference>
<evidence type="ECO:0000256" key="10">
    <source>
        <dbReference type="PROSITE-ProRule" id="PRU00352"/>
    </source>
</evidence>
<keyword evidence="5 8" id="KW-1015">Disulfide bond</keyword>
<dbReference type="SUPFAM" id="SSF101912">
    <property type="entry name" value="Sema domain"/>
    <property type="match status" value="1"/>
</dbReference>
<feature type="transmembrane region" description="Helical" evidence="12">
    <location>
        <begin position="237"/>
        <end position="257"/>
    </location>
</feature>
<dbReference type="FunFam" id="3.40.390.10:FF:000002">
    <property type="entry name" value="Disintegrin and metalloproteinase domain-containing protein 22"/>
    <property type="match status" value="1"/>
</dbReference>
<dbReference type="InterPro" id="IPR012858">
    <property type="entry name" value="DC_STAMP-like"/>
</dbReference>
<dbReference type="GO" id="GO:0005615">
    <property type="term" value="C:extracellular space"/>
    <property type="evidence" value="ECO:0007669"/>
    <property type="project" value="TreeGrafter"/>
</dbReference>
<dbReference type="InterPro" id="IPR015943">
    <property type="entry name" value="WD40/YVTN_repeat-like_dom_sf"/>
</dbReference>
<dbReference type="Pfam" id="PF26037">
    <property type="entry name" value="zf-RING_DCST1_C"/>
    <property type="match status" value="1"/>
</dbReference>
<evidence type="ECO:0000256" key="8">
    <source>
        <dbReference type="PROSITE-ProRule" id="PRU00076"/>
    </source>
</evidence>
<dbReference type="GO" id="GO:0005178">
    <property type="term" value="F:integrin binding"/>
    <property type="evidence" value="ECO:0007669"/>
    <property type="project" value="TreeGrafter"/>
</dbReference>
<dbReference type="PROSITE" id="PS51004">
    <property type="entry name" value="SEMA"/>
    <property type="match status" value="1"/>
</dbReference>
<gene>
    <name evidence="17" type="ORF">COCON_G00006170</name>
</gene>
<dbReference type="Pfam" id="PF01403">
    <property type="entry name" value="Sema"/>
    <property type="match status" value="1"/>
</dbReference>
<feature type="binding site" evidence="9">
    <location>
        <position position="883"/>
    </location>
    <ligand>
        <name>Zn(2+)</name>
        <dbReference type="ChEBI" id="CHEBI:29105"/>
        <note>catalytic</note>
    </ligand>
</feature>
<dbReference type="Gene3D" id="2.60.120.260">
    <property type="entry name" value="Galactose-binding domain-like"/>
    <property type="match status" value="1"/>
</dbReference>
<feature type="region of interest" description="Disordered" evidence="11">
    <location>
        <begin position="1276"/>
        <end position="1303"/>
    </location>
</feature>
<dbReference type="Pfam" id="PF01562">
    <property type="entry name" value="Pep_M12B_propep"/>
    <property type="match status" value="1"/>
</dbReference>
<proteinExistence type="predicted"/>
<dbReference type="PROSITE" id="PS50026">
    <property type="entry name" value="EGF_3"/>
    <property type="match status" value="1"/>
</dbReference>
<reference evidence="17" key="1">
    <citation type="journal article" date="2023" name="Science">
        <title>Genome structures resolve the early diversification of teleost fishes.</title>
        <authorList>
            <person name="Parey E."/>
            <person name="Louis A."/>
            <person name="Montfort J."/>
            <person name="Bouchez O."/>
            <person name="Roques C."/>
            <person name="Iampietro C."/>
            <person name="Lluch J."/>
            <person name="Castinel A."/>
            <person name="Donnadieu C."/>
            <person name="Desvignes T."/>
            <person name="Floi Bucao C."/>
            <person name="Jouanno E."/>
            <person name="Wen M."/>
            <person name="Mejri S."/>
            <person name="Dirks R."/>
            <person name="Jansen H."/>
            <person name="Henkel C."/>
            <person name="Chen W.J."/>
            <person name="Zahm M."/>
            <person name="Cabau C."/>
            <person name="Klopp C."/>
            <person name="Thompson A.W."/>
            <person name="Robinson-Rechavi M."/>
            <person name="Braasch I."/>
            <person name="Lecointre G."/>
            <person name="Bobe J."/>
            <person name="Postlethwait J.H."/>
            <person name="Berthelot C."/>
            <person name="Roest Crollius H."/>
            <person name="Guiguen Y."/>
        </authorList>
    </citation>
    <scope>NUCLEOTIDE SEQUENCE</scope>
    <source>
        <strain evidence="17">Concon-B</strain>
    </source>
</reference>
<feature type="compositionally biased region" description="Polar residues" evidence="11">
    <location>
        <begin position="2135"/>
        <end position="2146"/>
    </location>
</feature>
<dbReference type="Gene3D" id="4.10.70.10">
    <property type="entry name" value="Disintegrin domain"/>
    <property type="match status" value="1"/>
</dbReference>
<evidence type="ECO:0000256" key="12">
    <source>
        <dbReference type="SAM" id="Phobius"/>
    </source>
</evidence>
<evidence type="ECO:0000256" key="5">
    <source>
        <dbReference type="ARBA" id="ARBA00023157"/>
    </source>
</evidence>
<dbReference type="Gene3D" id="2.130.10.10">
    <property type="entry name" value="YVTN repeat-like/Quinoprotein amine dehydrogenase"/>
    <property type="match status" value="1"/>
</dbReference>
<dbReference type="InterPro" id="IPR000742">
    <property type="entry name" value="EGF"/>
</dbReference>
<feature type="disulfide bond" evidence="8">
    <location>
        <begin position="1189"/>
        <end position="1199"/>
    </location>
</feature>
<keyword evidence="9" id="KW-0862">Zinc</keyword>
<evidence type="ECO:0000313" key="18">
    <source>
        <dbReference type="Proteomes" id="UP001152803"/>
    </source>
</evidence>
<comment type="caution">
    <text evidence="10">Lacks conserved residue(s) required for the propagation of feature annotation.</text>
</comment>
<feature type="domain" description="EGF-like" evidence="13">
    <location>
        <begin position="1185"/>
        <end position="1217"/>
    </location>
</feature>
<feature type="binding site" evidence="9">
    <location>
        <position position="879"/>
    </location>
    <ligand>
        <name>Zn(2+)</name>
        <dbReference type="ChEBI" id="CHEBI:29105"/>
        <note>catalytic</note>
    </ligand>
</feature>
<comment type="caution">
    <text evidence="17">The sequence shown here is derived from an EMBL/GenBank/DDBJ whole genome shotgun (WGS) entry which is preliminary data.</text>
</comment>
<dbReference type="SMART" id="SM00608">
    <property type="entry name" value="ACR"/>
    <property type="match status" value="1"/>
</dbReference>
<evidence type="ECO:0000256" key="9">
    <source>
        <dbReference type="PROSITE-ProRule" id="PRU00276"/>
    </source>
</evidence>
<dbReference type="GO" id="GO:0046872">
    <property type="term" value="F:metal ion binding"/>
    <property type="evidence" value="ECO:0007669"/>
    <property type="project" value="UniProtKB-KW"/>
</dbReference>
<dbReference type="InterPro" id="IPR001762">
    <property type="entry name" value="Disintegrin_dom"/>
</dbReference>
<dbReference type="SMART" id="SM00630">
    <property type="entry name" value="Sema"/>
    <property type="match status" value="1"/>
</dbReference>
<dbReference type="InterPro" id="IPR036352">
    <property type="entry name" value="Semap_dom_sf"/>
</dbReference>
<dbReference type="Pfam" id="PF07782">
    <property type="entry name" value="DC_STAMP"/>
    <property type="match status" value="1"/>
</dbReference>
<protein>
    <recommendedName>
        <fullName evidence="19">Disintegrin and metalloproteinase domain-containing protein 15</fullName>
    </recommendedName>
</protein>
<dbReference type="SMART" id="SM00050">
    <property type="entry name" value="DISIN"/>
    <property type="match status" value="1"/>
</dbReference>
<dbReference type="GO" id="GO:0007411">
    <property type="term" value="P:axon guidance"/>
    <property type="evidence" value="ECO:0007669"/>
    <property type="project" value="UniProtKB-ARBA"/>
</dbReference>
<evidence type="ECO:0000259" key="15">
    <source>
        <dbReference type="PROSITE" id="PS50215"/>
    </source>
</evidence>
<comment type="subcellular location">
    <subcellularLocation>
        <location evidence="1">Membrane</location>
        <topology evidence="1">Single-pass membrane protein</topology>
    </subcellularLocation>
</comment>
<feature type="domain" description="Sema" evidence="16">
    <location>
        <begin position="1522"/>
        <end position="1982"/>
    </location>
</feature>
<feature type="transmembrane region" description="Helical" evidence="12">
    <location>
        <begin position="1241"/>
        <end position="1260"/>
    </location>
</feature>
<feature type="binding site" evidence="9">
    <location>
        <position position="889"/>
    </location>
    <ligand>
        <name>Zn(2+)</name>
        <dbReference type="ChEBI" id="CHEBI:29105"/>
        <note>catalytic</note>
    </ligand>
</feature>
<dbReference type="GO" id="GO:0004222">
    <property type="term" value="F:metalloendopeptidase activity"/>
    <property type="evidence" value="ECO:0007669"/>
    <property type="project" value="InterPro"/>
</dbReference>
<evidence type="ECO:0000256" key="4">
    <source>
        <dbReference type="ARBA" id="ARBA00023136"/>
    </source>
</evidence>
<evidence type="ECO:0000256" key="2">
    <source>
        <dbReference type="ARBA" id="ARBA00022692"/>
    </source>
</evidence>
<evidence type="ECO:0000256" key="11">
    <source>
        <dbReference type="SAM" id="MobiDB-lite"/>
    </source>
</evidence>
<dbReference type="PROSITE" id="PS50214">
    <property type="entry name" value="DISINTEGRIN_2"/>
    <property type="match status" value="1"/>
</dbReference>
<keyword evidence="8" id="KW-0245">EGF-like domain</keyword>
<evidence type="ECO:0000256" key="6">
    <source>
        <dbReference type="ARBA" id="ARBA00023180"/>
    </source>
</evidence>
<keyword evidence="2 12" id="KW-0812">Transmembrane</keyword>
<dbReference type="GO" id="GO:0006508">
    <property type="term" value="P:proteolysis"/>
    <property type="evidence" value="ECO:0007669"/>
    <property type="project" value="InterPro"/>
</dbReference>
<dbReference type="SMART" id="SM00423">
    <property type="entry name" value="PSI"/>
    <property type="match status" value="1"/>
</dbReference>
<feature type="domain" description="Disintegrin" evidence="14">
    <location>
        <begin position="953"/>
        <end position="1040"/>
    </location>
</feature>
<dbReference type="InterPro" id="IPR034027">
    <property type="entry name" value="Reprolysin_adamalysin"/>
</dbReference>
<dbReference type="InterPro" id="IPR036436">
    <property type="entry name" value="Disintegrin_dom_sf"/>
</dbReference>
<evidence type="ECO:0000313" key="17">
    <source>
        <dbReference type="EMBL" id="KAJ8287958.1"/>
    </source>
</evidence>
<feature type="domain" description="Peptidase M12B" evidence="15">
    <location>
        <begin position="743"/>
        <end position="945"/>
    </location>
</feature>